<dbReference type="SUPFAM" id="SSF56235">
    <property type="entry name" value="N-terminal nucleophile aminohydrolases (Ntn hydrolases)"/>
    <property type="match status" value="1"/>
</dbReference>
<name>A0A443SF75_9ACAR</name>
<dbReference type="Proteomes" id="UP000288716">
    <property type="component" value="Unassembled WGS sequence"/>
</dbReference>
<organism evidence="2 3">
    <name type="scientific">Leptotrombidium deliense</name>
    <dbReference type="NCBI Taxonomy" id="299467"/>
    <lineage>
        <taxon>Eukaryota</taxon>
        <taxon>Metazoa</taxon>
        <taxon>Ecdysozoa</taxon>
        <taxon>Arthropoda</taxon>
        <taxon>Chelicerata</taxon>
        <taxon>Arachnida</taxon>
        <taxon>Acari</taxon>
        <taxon>Acariformes</taxon>
        <taxon>Trombidiformes</taxon>
        <taxon>Prostigmata</taxon>
        <taxon>Anystina</taxon>
        <taxon>Parasitengona</taxon>
        <taxon>Trombiculoidea</taxon>
        <taxon>Trombiculidae</taxon>
        <taxon>Leptotrombidium</taxon>
    </lineage>
</organism>
<dbReference type="InterPro" id="IPR029055">
    <property type="entry name" value="Ntn_hydrolases_N"/>
</dbReference>
<dbReference type="GO" id="GO:0019773">
    <property type="term" value="C:proteasome core complex, alpha-subunit complex"/>
    <property type="evidence" value="ECO:0007669"/>
    <property type="project" value="InterPro"/>
</dbReference>
<evidence type="ECO:0000259" key="1">
    <source>
        <dbReference type="SMART" id="SM00948"/>
    </source>
</evidence>
<dbReference type="SMART" id="SM00948">
    <property type="entry name" value="Proteasome_A_N"/>
    <property type="match status" value="1"/>
</dbReference>
<reference evidence="2 3" key="1">
    <citation type="journal article" date="2018" name="Gigascience">
        <title>Genomes of trombidid mites reveal novel predicted allergens and laterally-transferred genes associated with secondary metabolism.</title>
        <authorList>
            <person name="Dong X."/>
            <person name="Chaisiri K."/>
            <person name="Xia D."/>
            <person name="Armstrong S.D."/>
            <person name="Fang Y."/>
            <person name="Donnelly M.J."/>
            <person name="Kadowaki T."/>
            <person name="McGarry J.W."/>
            <person name="Darby A.C."/>
            <person name="Makepeace B.L."/>
        </authorList>
    </citation>
    <scope>NUCLEOTIDE SEQUENCE [LARGE SCALE GENOMIC DNA]</scope>
    <source>
        <strain evidence="2">UoL-UT</strain>
    </source>
</reference>
<dbReference type="OrthoDB" id="431557at2759"/>
<proteinExistence type="predicted"/>
<dbReference type="GO" id="GO:0006511">
    <property type="term" value="P:ubiquitin-dependent protein catabolic process"/>
    <property type="evidence" value="ECO:0007669"/>
    <property type="project" value="InterPro"/>
</dbReference>
<keyword evidence="3" id="KW-1185">Reference proteome</keyword>
<dbReference type="STRING" id="299467.A0A443SF75"/>
<sequence>MSAKRYSFLITTFSPSGKRVQIEYALMPVASGAVSIGIKAPNAVVLATDMKYKSVLFD</sequence>
<feature type="domain" description="Proteasome alpha-type subunits" evidence="1">
    <location>
        <begin position="6"/>
        <end position="28"/>
    </location>
</feature>
<keyword evidence="2" id="KW-0647">Proteasome</keyword>
<dbReference type="Gene3D" id="3.60.20.10">
    <property type="entry name" value="Glutamine Phosphoribosylpyrophosphate, subunit 1, domain 1"/>
    <property type="match status" value="1"/>
</dbReference>
<protein>
    <submittedName>
        <fullName evidence="2">Proteasome subunit alpha type-2-like protein</fullName>
    </submittedName>
</protein>
<dbReference type="VEuPathDB" id="VectorBase:LDEU005873"/>
<dbReference type="EMBL" id="NCKV01002996">
    <property type="protein sequence ID" value="RWS26167.1"/>
    <property type="molecule type" value="Genomic_DNA"/>
</dbReference>
<evidence type="ECO:0000313" key="2">
    <source>
        <dbReference type="EMBL" id="RWS26167.1"/>
    </source>
</evidence>
<evidence type="ECO:0000313" key="3">
    <source>
        <dbReference type="Proteomes" id="UP000288716"/>
    </source>
</evidence>
<dbReference type="AlphaFoldDB" id="A0A443SF75"/>
<dbReference type="InterPro" id="IPR000426">
    <property type="entry name" value="Proteasome_asu_N"/>
</dbReference>
<accession>A0A443SF75</accession>
<gene>
    <name evidence="2" type="ORF">B4U80_10806</name>
</gene>
<comment type="caution">
    <text evidence="2">The sequence shown here is derived from an EMBL/GenBank/DDBJ whole genome shotgun (WGS) entry which is preliminary data.</text>
</comment>